<evidence type="ECO:0000256" key="1">
    <source>
        <dbReference type="SAM" id="MobiDB-lite"/>
    </source>
</evidence>
<dbReference type="GeneID" id="95989219"/>
<comment type="caution">
    <text evidence="2">The sequence shown here is derived from an EMBL/GenBank/DDBJ whole genome shotgun (WGS) entry which is preliminary data.</text>
</comment>
<organism evidence="2 3">
    <name type="scientific">Vanrija albida</name>
    <dbReference type="NCBI Taxonomy" id="181172"/>
    <lineage>
        <taxon>Eukaryota</taxon>
        <taxon>Fungi</taxon>
        <taxon>Dikarya</taxon>
        <taxon>Basidiomycota</taxon>
        <taxon>Agaricomycotina</taxon>
        <taxon>Tremellomycetes</taxon>
        <taxon>Trichosporonales</taxon>
        <taxon>Trichosporonaceae</taxon>
        <taxon>Vanrija</taxon>
    </lineage>
</organism>
<dbReference type="Proteomes" id="UP001565368">
    <property type="component" value="Unassembled WGS sequence"/>
</dbReference>
<accession>A0ABR3PVI8</accession>
<dbReference type="EMBL" id="JBBXJM010000006">
    <property type="protein sequence ID" value="KAL1406476.1"/>
    <property type="molecule type" value="Genomic_DNA"/>
</dbReference>
<dbReference type="RefSeq" id="XP_069206420.1">
    <property type="nucleotide sequence ID" value="XM_069356579.1"/>
</dbReference>
<name>A0ABR3PVI8_9TREE</name>
<sequence>MPPSPSSTLSLESTHVLTQLAHISTLRILLAALPIPDRLSLPTPLATLVSLFDWEYLSTAATGMLTGTALAVASAFASNTLSAAWRTAQLLGRRRAIEPPPPDPAPLPPSPRLSRDDMDPLAARVAPRIVRTASDAALCLKLYRGPVFAEYPVSVIRSYVDHKLVRGRRPADIARKLEILEAELPQFARSFAAVRFFKGLGPSHVVDMDFPPVFDDSPAAAAAVAAASRLSTHVHMSRGSDWGAAVAETRREPPTQPQDVWPGHSRGRGDRRRDGRGRGGGVGRGGARAAERTVPTPASTSAEALLNPLPPQAAPPPPPPKPLATPPHTPRSFLPLLPAHSLGRLDD</sequence>
<feature type="region of interest" description="Disordered" evidence="1">
    <location>
        <begin position="248"/>
        <end position="347"/>
    </location>
</feature>
<evidence type="ECO:0000313" key="2">
    <source>
        <dbReference type="EMBL" id="KAL1406476.1"/>
    </source>
</evidence>
<feature type="region of interest" description="Disordered" evidence="1">
    <location>
        <begin position="94"/>
        <end position="116"/>
    </location>
</feature>
<keyword evidence="3" id="KW-1185">Reference proteome</keyword>
<feature type="compositionally biased region" description="Pro residues" evidence="1">
    <location>
        <begin position="98"/>
        <end position="111"/>
    </location>
</feature>
<gene>
    <name evidence="2" type="ORF">Q8F55_008176</name>
</gene>
<protein>
    <submittedName>
        <fullName evidence="2">Uncharacterized protein</fullName>
    </submittedName>
</protein>
<proteinExistence type="predicted"/>
<reference evidence="2 3" key="1">
    <citation type="submission" date="2023-08" db="EMBL/GenBank/DDBJ databases">
        <title>Annotated Genome Sequence of Vanrija albida AlHP1.</title>
        <authorList>
            <person name="Herzog R."/>
        </authorList>
    </citation>
    <scope>NUCLEOTIDE SEQUENCE [LARGE SCALE GENOMIC DNA]</scope>
    <source>
        <strain evidence="2 3">AlHP1</strain>
    </source>
</reference>
<feature type="compositionally biased region" description="Basic and acidic residues" evidence="1">
    <location>
        <begin position="267"/>
        <end position="277"/>
    </location>
</feature>
<evidence type="ECO:0000313" key="3">
    <source>
        <dbReference type="Proteomes" id="UP001565368"/>
    </source>
</evidence>
<feature type="compositionally biased region" description="Pro residues" evidence="1">
    <location>
        <begin position="308"/>
        <end position="329"/>
    </location>
</feature>